<dbReference type="AlphaFoldDB" id="A0A841L6X5"/>
<dbReference type="InterPro" id="IPR004607">
    <property type="entry name" value="GART"/>
</dbReference>
<dbReference type="SUPFAM" id="SSF53328">
    <property type="entry name" value="Formyltransferase"/>
    <property type="match status" value="1"/>
</dbReference>
<keyword evidence="3 4" id="KW-0658">Purine biosynthesis</keyword>
<dbReference type="PANTHER" id="PTHR43369">
    <property type="entry name" value="PHOSPHORIBOSYLGLYCINAMIDE FORMYLTRANSFERASE"/>
    <property type="match status" value="1"/>
</dbReference>
<dbReference type="CDD" id="cd08645">
    <property type="entry name" value="FMT_core_GART"/>
    <property type="match status" value="1"/>
</dbReference>
<sequence length="215" mass="23827">METLNIAVFISGGGTNLQSLIDQMEEGRIQGRITVVISSKEDAYGLVRAKAHNIEGITIGKNNYPNVEERENRIIEVLEEKEIDLIVLAGYLNILGKKVVERYNNRIINVHPALIPSFCGKGFHGEKVHQAVLDYGVKITGATVHFVDEGTDTGPIILQGIVEVLEDDNLKTLGEKVLTVEHRLLPKAVSLFAQGRLKVEGRKVRIIDSQRGYSF</sequence>
<comment type="similarity">
    <text evidence="4">Belongs to the GART family.</text>
</comment>
<dbReference type="InterPro" id="IPR036477">
    <property type="entry name" value="Formyl_transf_N_sf"/>
</dbReference>
<dbReference type="EMBL" id="JACHEN010000051">
    <property type="protein sequence ID" value="MBB6218832.1"/>
    <property type="molecule type" value="Genomic_DNA"/>
</dbReference>
<dbReference type="HAMAP" id="MF_01930">
    <property type="entry name" value="PurN"/>
    <property type="match status" value="1"/>
</dbReference>
<dbReference type="NCBIfam" id="TIGR00639">
    <property type="entry name" value="PurN"/>
    <property type="match status" value="1"/>
</dbReference>
<evidence type="ECO:0000256" key="1">
    <source>
        <dbReference type="ARBA" id="ARBA00005054"/>
    </source>
</evidence>
<dbReference type="GO" id="GO:0005829">
    <property type="term" value="C:cytosol"/>
    <property type="evidence" value="ECO:0007669"/>
    <property type="project" value="TreeGrafter"/>
</dbReference>
<comment type="pathway">
    <text evidence="1 4">Purine metabolism; IMP biosynthesis via de novo pathway; N(2)-formyl-N(1)-(5-phospho-D-ribosyl)glycinamide from N(1)-(5-phospho-D-ribosyl)glycinamide (10-formyl THF route): step 1/1.</text>
</comment>
<feature type="domain" description="Formyl transferase N-terminal" evidence="5">
    <location>
        <begin position="5"/>
        <end position="189"/>
    </location>
</feature>
<name>A0A841L6X5_9FIRM</name>
<keyword evidence="2 4" id="KW-0808">Transferase</keyword>
<feature type="binding site" evidence="4">
    <location>
        <begin position="14"/>
        <end position="16"/>
    </location>
    <ligand>
        <name>N(1)-(5-phospho-beta-D-ribosyl)glycinamide</name>
        <dbReference type="ChEBI" id="CHEBI:143788"/>
    </ligand>
</feature>
<comment type="caution">
    <text evidence="4">Lacks conserved residue(s) required for the propagation of feature annotation.</text>
</comment>
<dbReference type="GO" id="GO:0006189">
    <property type="term" value="P:'de novo' IMP biosynthetic process"/>
    <property type="evidence" value="ECO:0007669"/>
    <property type="project" value="UniProtKB-UniRule"/>
</dbReference>
<organism evidence="6 7">
    <name type="scientific">Anaerosolibacter carboniphilus</name>
    <dbReference type="NCBI Taxonomy" id="1417629"/>
    <lineage>
        <taxon>Bacteria</taxon>
        <taxon>Bacillati</taxon>
        <taxon>Bacillota</taxon>
        <taxon>Clostridia</taxon>
        <taxon>Peptostreptococcales</taxon>
        <taxon>Thermotaleaceae</taxon>
        <taxon>Anaerosolibacter</taxon>
    </lineage>
</organism>
<protein>
    <recommendedName>
        <fullName evidence="4">Phosphoribosylglycinamide formyltransferase</fullName>
        <ecNumber evidence="4">2.1.2.2</ecNumber>
    </recommendedName>
    <alternativeName>
        <fullName evidence="4">5'-phosphoribosylglycinamide transformylase</fullName>
    </alternativeName>
    <alternativeName>
        <fullName evidence="4">GAR transformylase</fullName>
        <shortName evidence="4">GART</shortName>
    </alternativeName>
</protein>
<accession>A0A841L6X5</accession>
<reference evidence="6 7" key="1">
    <citation type="submission" date="2020-08" db="EMBL/GenBank/DDBJ databases">
        <title>Genomic Encyclopedia of Type Strains, Phase IV (KMG-IV): sequencing the most valuable type-strain genomes for metagenomic binning, comparative biology and taxonomic classification.</title>
        <authorList>
            <person name="Goeker M."/>
        </authorList>
    </citation>
    <scope>NUCLEOTIDE SEQUENCE [LARGE SCALE GENOMIC DNA]</scope>
    <source>
        <strain evidence="6 7">DSM 103526</strain>
    </source>
</reference>
<comment type="caution">
    <text evidence="6">The sequence shown here is derived from an EMBL/GenBank/DDBJ whole genome shotgun (WGS) entry which is preliminary data.</text>
</comment>
<comment type="catalytic activity">
    <reaction evidence="4">
        <text>N(1)-(5-phospho-beta-D-ribosyl)glycinamide + (6R)-10-formyltetrahydrofolate = N(2)-formyl-N(1)-(5-phospho-beta-D-ribosyl)glycinamide + (6S)-5,6,7,8-tetrahydrofolate + H(+)</text>
        <dbReference type="Rhea" id="RHEA:15053"/>
        <dbReference type="ChEBI" id="CHEBI:15378"/>
        <dbReference type="ChEBI" id="CHEBI:57453"/>
        <dbReference type="ChEBI" id="CHEBI:143788"/>
        <dbReference type="ChEBI" id="CHEBI:147286"/>
        <dbReference type="ChEBI" id="CHEBI:195366"/>
        <dbReference type="EC" id="2.1.2.2"/>
    </reaction>
</comment>
<dbReference type="GO" id="GO:0004644">
    <property type="term" value="F:phosphoribosylglycinamide formyltransferase activity"/>
    <property type="evidence" value="ECO:0007669"/>
    <property type="project" value="UniProtKB-UniRule"/>
</dbReference>
<feature type="binding site" evidence="4">
    <location>
        <position position="109"/>
    </location>
    <ligand>
        <name>(6R)-10-formyltetrahydrofolate</name>
        <dbReference type="ChEBI" id="CHEBI:195366"/>
    </ligand>
</feature>
<feature type="binding site" evidence="4">
    <location>
        <position position="70"/>
    </location>
    <ligand>
        <name>(6R)-10-formyltetrahydrofolate</name>
        <dbReference type="ChEBI" id="CHEBI:195366"/>
    </ligand>
</feature>
<gene>
    <name evidence="4" type="primary">purN</name>
    <name evidence="6" type="ORF">HNQ80_005007</name>
</gene>
<comment type="function">
    <text evidence="4">Catalyzes the transfer of a formyl group from 10-formyltetrahydrofolate to 5-phospho-ribosyl-glycinamide (GAR), producing 5-phospho-ribosyl-N-formylglycinamide (FGAR) and tetrahydrofolate.</text>
</comment>
<evidence type="ECO:0000313" key="6">
    <source>
        <dbReference type="EMBL" id="MBB6218832.1"/>
    </source>
</evidence>
<dbReference type="Proteomes" id="UP000579281">
    <property type="component" value="Unassembled WGS sequence"/>
</dbReference>
<evidence type="ECO:0000256" key="2">
    <source>
        <dbReference type="ARBA" id="ARBA00022679"/>
    </source>
</evidence>
<dbReference type="UniPathway" id="UPA00074">
    <property type="reaction ID" value="UER00126"/>
</dbReference>
<dbReference type="PANTHER" id="PTHR43369:SF2">
    <property type="entry name" value="PHOSPHORIBOSYLGLYCINAMIDE FORMYLTRANSFERASE"/>
    <property type="match status" value="1"/>
</dbReference>
<evidence type="ECO:0000256" key="3">
    <source>
        <dbReference type="ARBA" id="ARBA00022755"/>
    </source>
</evidence>
<feature type="active site" description="Proton donor" evidence="4">
    <location>
        <position position="111"/>
    </location>
</feature>
<evidence type="ECO:0000313" key="7">
    <source>
        <dbReference type="Proteomes" id="UP000579281"/>
    </source>
</evidence>
<dbReference type="InterPro" id="IPR002376">
    <property type="entry name" value="Formyl_transf_N"/>
</dbReference>
<proteinExistence type="inferred from homology"/>
<evidence type="ECO:0000259" key="5">
    <source>
        <dbReference type="Pfam" id="PF00551"/>
    </source>
</evidence>
<dbReference type="Gene3D" id="3.40.50.170">
    <property type="entry name" value="Formyl transferase, N-terminal domain"/>
    <property type="match status" value="1"/>
</dbReference>
<evidence type="ECO:0000256" key="4">
    <source>
        <dbReference type="HAMAP-Rule" id="MF_01930"/>
    </source>
</evidence>
<dbReference type="Pfam" id="PF00551">
    <property type="entry name" value="Formyl_trans_N"/>
    <property type="match status" value="1"/>
</dbReference>
<feature type="site" description="Raises pKa of active site His" evidence="4">
    <location>
        <position position="152"/>
    </location>
</feature>
<dbReference type="RefSeq" id="WP_184313668.1">
    <property type="nucleotide sequence ID" value="NZ_JACHEN010000051.1"/>
</dbReference>
<dbReference type="EC" id="2.1.2.2" evidence="4"/>
<keyword evidence="7" id="KW-1185">Reference proteome</keyword>